<evidence type="ECO:0000259" key="9">
    <source>
        <dbReference type="PROSITE" id="PS52029"/>
    </source>
</evidence>
<comment type="pathway">
    <text evidence="1 7">Cell wall biogenesis; peptidoglycan biosynthesis.</text>
</comment>
<proteinExistence type="inferred from homology"/>
<dbReference type="InterPro" id="IPR002477">
    <property type="entry name" value="Peptidoglycan-bd-like"/>
</dbReference>
<feature type="transmembrane region" description="Helical" evidence="8">
    <location>
        <begin position="33"/>
        <end position="51"/>
    </location>
</feature>
<accession>A0A4Y1YPG5</accession>
<dbReference type="InterPro" id="IPR038063">
    <property type="entry name" value="Transpep_catalytic_dom"/>
</dbReference>
<evidence type="ECO:0000256" key="5">
    <source>
        <dbReference type="ARBA" id="ARBA00022984"/>
    </source>
</evidence>
<dbReference type="SUPFAM" id="SSF47090">
    <property type="entry name" value="PGBD-like"/>
    <property type="match status" value="1"/>
</dbReference>
<keyword evidence="8" id="KW-0812">Transmembrane</keyword>
<dbReference type="SUPFAM" id="SSF141523">
    <property type="entry name" value="L,D-transpeptidase catalytic domain-like"/>
    <property type="match status" value="1"/>
</dbReference>
<protein>
    <recommendedName>
        <fullName evidence="9">L,D-TPase catalytic domain-containing protein</fullName>
    </recommendedName>
</protein>
<keyword evidence="8" id="KW-0472">Membrane</keyword>
<dbReference type="InterPro" id="IPR005490">
    <property type="entry name" value="LD_TPept_cat_dom"/>
</dbReference>
<dbReference type="KEGG" id="nst:Nstercoris_00916"/>
<dbReference type="UniPathway" id="UPA00219"/>
<organism evidence="10 11">
    <name type="scientific">Nitrosomonas stercoris</name>
    <dbReference type="NCBI Taxonomy" id="1444684"/>
    <lineage>
        <taxon>Bacteria</taxon>
        <taxon>Pseudomonadati</taxon>
        <taxon>Pseudomonadota</taxon>
        <taxon>Betaproteobacteria</taxon>
        <taxon>Nitrosomonadales</taxon>
        <taxon>Nitrosomonadaceae</taxon>
        <taxon>Nitrosomonas</taxon>
    </lineage>
</organism>
<name>A0A4Y1YPG5_9PROT</name>
<keyword evidence="3" id="KW-0808">Transferase</keyword>
<keyword evidence="6 7" id="KW-0961">Cell wall biogenesis/degradation</keyword>
<feature type="active site" description="Proton donor/acceptor" evidence="7">
    <location>
        <position position="476"/>
    </location>
</feature>
<feature type="domain" description="L,D-TPase catalytic" evidence="9">
    <location>
        <begin position="342"/>
        <end position="516"/>
    </location>
</feature>
<evidence type="ECO:0000313" key="11">
    <source>
        <dbReference type="Proteomes" id="UP000316473"/>
    </source>
</evidence>
<evidence type="ECO:0000256" key="1">
    <source>
        <dbReference type="ARBA" id="ARBA00004752"/>
    </source>
</evidence>
<dbReference type="InterPro" id="IPR036366">
    <property type="entry name" value="PGBDSf"/>
</dbReference>
<feature type="active site" description="Nucleophile" evidence="7">
    <location>
        <position position="495"/>
    </location>
</feature>
<dbReference type="GO" id="GO:0016740">
    <property type="term" value="F:transferase activity"/>
    <property type="evidence" value="ECO:0007669"/>
    <property type="project" value="UniProtKB-KW"/>
</dbReference>
<dbReference type="GO" id="GO:0004180">
    <property type="term" value="F:carboxypeptidase activity"/>
    <property type="evidence" value="ECO:0007669"/>
    <property type="project" value="UniProtKB-ARBA"/>
</dbReference>
<dbReference type="InterPro" id="IPR052905">
    <property type="entry name" value="LD-transpeptidase_YkuD-like"/>
</dbReference>
<evidence type="ECO:0000313" key="10">
    <source>
        <dbReference type="EMBL" id="BBL34677.1"/>
    </source>
</evidence>
<evidence type="ECO:0000256" key="7">
    <source>
        <dbReference type="PROSITE-ProRule" id="PRU01373"/>
    </source>
</evidence>
<evidence type="ECO:0000256" key="3">
    <source>
        <dbReference type="ARBA" id="ARBA00022679"/>
    </source>
</evidence>
<comment type="similarity">
    <text evidence="2">Belongs to the YkuD family.</text>
</comment>
<dbReference type="GO" id="GO:0009252">
    <property type="term" value="P:peptidoglycan biosynthetic process"/>
    <property type="evidence" value="ECO:0007669"/>
    <property type="project" value="UniProtKB-UniPathway"/>
</dbReference>
<evidence type="ECO:0000256" key="2">
    <source>
        <dbReference type="ARBA" id="ARBA00005992"/>
    </source>
</evidence>
<dbReference type="Gene3D" id="1.10.101.10">
    <property type="entry name" value="PGBD-like superfamily/PGBD"/>
    <property type="match status" value="1"/>
</dbReference>
<gene>
    <name evidence="10" type="ORF">Nstercoris_00916</name>
</gene>
<dbReference type="AlphaFoldDB" id="A0A4Y1YPG5"/>
<keyword evidence="5 7" id="KW-0573">Peptidoglycan synthesis</keyword>
<dbReference type="EMBL" id="AP019755">
    <property type="protein sequence ID" value="BBL34677.1"/>
    <property type="molecule type" value="Genomic_DNA"/>
</dbReference>
<dbReference type="Proteomes" id="UP000316473">
    <property type="component" value="Chromosome"/>
</dbReference>
<dbReference type="Gene3D" id="2.40.440.10">
    <property type="entry name" value="L,D-transpeptidase catalytic domain-like"/>
    <property type="match status" value="1"/>
</dbReference>
<evidence type="ECO:0000256" key="6">
    <source>
        <dbReference type="ARBA" id="ARBA00023316"/>
    </source>
</evidence>
<keyword evidence="4 7" id="KW-0133">Cell shape</keyword>
<dbReference type="Pfam" id="PF03734">
    <property type="entry name" value="YkuD"/>
    <property type="match status" value="1"/>
</dbReference>
<dbReference type="Pfam" id="PF01471">
    <property type="entry name" value="PG_binding_1"/>
    <property type="match status" value="1"/>
</dbReference>
<keyword evidence="8" id="KW-1133">Transmembrane helix</keyword>
<evidence type="ECO:0000256" key="8">
    <source>
        <dbReference type="SAM" id="Phobius"/>
    </source>
</evidence>
<dbReference type="Pfam" id="PF20142">
    <property type="entry name" value="Scaffold"/>
    <property type="match status" value="1"/>
</dbReference>
<evidence type="ECO:0000256" key="4">
    <source>
        <dbReference type="ARBA" id="ARBA00022960"/>
    </source>
</evidence>
<reference evidence="10 11" key="1">
    <citation type="submission" date="2019-06" db="EMBL/GenBank/DDBJ databases">
        <title>Nitrosomonas stercoris KYUHI-S whole genome shotgun sequence.</title>
        <authorList>
            <person name="Nakagawa T."/>
            <person name="Tsuchiya Y."/>
            <person name="Takahashi R."/>
        </authorList>
    </citation>
    <scope>NUCLEOTIDE SEQUENCE [LARGE SCALE GENOMIC DNA]</scope>
    <source>
        <strain evidence="10 11">KYUHI-S</strain>
    </source>
</reference>
<dbReference type="InterPro" id="IPR045380">
    <property type="entry name" value="LD_TPept_scaffold_dom"/>
</dbReference>
<dbReference type="PROSITE" id="PS52029">
    <property type="entry name" value="LD_TPASE"/>
    <property type="match status" value="1"/>
</dbReference>
<dbReference type="InterPro" id="IPR036365">
    <property type="entry name" value="PGBD-like_sf"/>
</dbReference>
<dbReference type="PANTHER" id="PTHR41533:SF2">
    <property type="entry name" value="BLR7131 PROTEIN"/>
    <property type="match status" value="1"/>
</dbReference>
<dbReference type="CDD" id="cd16913">
    <property type="entry name" value="YkuD_like"/>
    <property type="match status" value="1"/>
</dbReference>
<dbReference type="GO" id="GO:0008360">
    <property type="term" value="P:regulation of cell shape"/>
    <property type="evidence" value="ECO:0007669"/>
    <property type="project" value="UniProtKB-UniRule"/>
</dbReference>
<dbReference type="PANTHER" id="PTHR41533">
    <property type="entry name" value="L,D-TRANSPEPTIDASE HI_1667-RELATED"/>
    <property type="match status" value="1"/>
</dbReference>
<keyword evidence="11" id="KW-1185">Reference proteome</keyword>
<dbReference type="GO" id="GO:0071555">
    <property type="term" value="P:cell wall organization"/>
    <property type="evidence" value="ECO:0007669"/>
    <property type="project" value="UniProtKB-UniRule"/>
</dbReference>
<sequence>MQRIIRRVTNFAVQTENILLLFVQIPLKLRPTFTFLTLSYCLTILILLATTSPARAENLAIVDAESIRAQLTSNIASYQGDSEQKNLQRFYAQRDYQPVWVLSDHASDLLNTALALIEQADEEGLSSDDYRSAFLQAQHATASYDEVSLPLELDITRALLALARDWYRGRLDAALADPDWHIPQSKFDAVAFLHKAIASGELQQIFTDLLPSIPQYRLLKQSLREFRLLADITSQMHIPESALSIHPYSRHASIPLIRQRILEAHHVFEKPEYDIVADDNDLYDGQLETAIRTFQRQYGLNADGIIGKNTRQALNMTPDEHVRRLRISLERLRWLPKELGKRYILVNIAGFDLAAIENDERIFDMRIVVGRGYRSTPSFSSKISHLVLNPYWNVPRSIARKDLLPKQKNNPDYFVSQGIRVFSDYQYESEIDSYSIDWHSINSSSLPYVFRQDPGRRNALGTIKFMFPNPFSIYLHDTPSKYLFKRDVRTFSSGCIRLERPLQLAEFVLGGAFEQADLAEKIASGKTRTVNLAERVPVYLLYLTTWSDEQDEVHFSSDVYGRDERALAYAHW</sequence>